<comment type="caution">
    <text evidence="5">The sequence shown here is derived from an EMBL/GenBank/DDBJ whole genome shotgun (WGS) entry which is preliminary data.</text>
</comment>
<name>A0A8X9A0W8_SALSN</name>
<sequence>MEFLYAALYLLTISRFTFAYDKLSSNQTLGHGDFLISPSQTFELGFFSPGSSTSRFLGIRYKATPDIVVWVANRQNPITGLNGVLTSSATGNLILTSAQGPTIWSSNSSTTESNPALQLLNSGNLVIGLNSSYIWQSFHHPGDTRLPGMTLMQDISTGDGVIIAVKRMSKISGQGHEEFTTEINLIEGEPKREDFRLRFSKNV</sequence>
<evidence type="ECO:0000256" key="2">
    <source>
        <dbReference type="ARBA" id="ARBA00023180"/>
    </source>
</evidence>
<reference evidence="5" key="1">
    <citation type="submission" date="2018-01" db="EMBL/GenBank/DDBJ databases">
        <authorList>
            <person name="Mao J.F."/>
        </authorList>
    </citation>
    <scope>NUCLEOTIDE SEQUENCE</scope>
    <source>
        <strain evidence="5">Huo1</strain>
        <tissue evidence="5">Leaf</tissue>
    </source>
</reference>
<evidence type="ECO:0000313" key="6">
    <source>
        <dbReference type="Proteomes" id="UP000298416"/>
    </source>
</evidence>
<gene>
    <name evidence="5" type="ORF">SASPL_114134</name>
</gene>
<dbReference type="SMART" id="SM00108">
    <property type="entry name" value="B_lectin"/>
    <property type="match status" value="1"/>
</dbReference>
<keyword evidence="6" id="KW-1185">Reference proteome</keyword>
<dbReference type="PANTHER" id="PTHR32444">
    <property type="entry name" value="BULB-TYPE LECTIN DOMAIN-CONTAINING PROTEIN"/>
    <property type="match status" value="1"/>
</dbReference>
<organism evidence="5">
    <name type="scientific">Salvia splendens</name>
    <name type="common">Scarlet sage</name>
    <dbReference type="NCBI Taxonomy" id="180675"/>
    <lineage>
        <taxon>Eukaryota</taxon>
        <taxon>Viridiplantae</taxon>
        <taxon>Streptophyta</taxon>
        <taxon>Embryophyta</taxon>
        <taxon>Tracheophyta</taxon>
        <taxon>Spermatophyta</taxon>
        <taxon>Magnoliopsida</taxon>
        <taxon>eudicotyledons</taxon>
        <taxon>Gunneridae</taxon>
        <taxon>Pentapetalae</taxon>
        <taxon>asterids</taxon>
        <taxon>lamiids</taxon>
        <taxon>Lamiales</taxon>
        <taxon>Lamiaceae</taxon>
        <taxon>Nepetoideae</taxon>
        <taxon>Mentheae</taxon>
        <taxon>Salviinae</taxon>
        <taxon>Salvia</taxon>
        <taxon>Salvia subgen. Calosphace</taxon>
        <taxon>core Calosphace</taxon>
    </lineage>
</organism>
<feature type="signal peptide" evidence="3">
    <location>
        <begin position="1"/>
        <end position="19"/>
    </location>
</feature>
<reference evidence="5" key="2">
    <citation type="submission" date="2020-08" db="EMBL/GenBank/DDBJ databases">
        <title>Plant Genome Project.</title>
        <authorList>
            <person name="Zhang R.-G."/>
        </authorList>
    </citation>
    <scope>NUCLEOTIDE SEQUENCE</scope>
    <source>
        <strain evidence="5">Huo1</strain>
        <tissue evidence="5">Leaf</tissue>
    </source>
</reference>
<dbReference type="PROSITE" id="PS50927">
    <property type="entry name" value="BULB_LECTIN"/>
    <property type="match status" value="1"/>
</dbReference>
<keyword evidence="2" id="KW-0325">Glycoprotein</keyword>
<dbReference type="Proteomes" id="UP000298416">
    <property type="component" value="Unassembled WGS sequence"/>
</dbReference>
<dbReference type="Pfam" id="PF01453">
    <property type="entry name" value="B_lectin"/>
    <property type="match status" value="1"/>
</dbReference>
<dbReference type="InterPro" id="IPR036426">
    <property type="entry name" value="Bulb-type_lectin_dom_sf"/>
</dbReference>
<dbReference type="EMBL" id="PNBA02000005">
    <property type="protein sequence ID" value="KAG6423731.1"/>
    <property type="molecule type" value="Genomic_DNA"/>
</dbReference>
<dbReference type="Gene3D" id="2.90.10.10">
    <property type="entry name" value="Bulb-type lectin domain"/>
    <property type="match status" value="1"/>
</dbReference>
<dbReference type="CDD" id="cd00028">
    <property type="entry name" value="B_lectin"/>
    <property type="match status" value="1"/>
</dbReference>
<keyword evidence="1 3" id="KW-0732">Signal</keyword>
<dbReference type="FunFam" id="2.90.10.10:FF:000005">
    <property type="entry name" value="G-type lectin S-receptor-like serine/threonine-protein kinase"/>
    <property type="match status" value="1"/>
</dbReference>
<evidence type="ECO:0000259" key="4">
    <source>
        <dbReference type="PROSITE" id="PS50927"/>
    </source>
</evidence>
<feature type="chain" id="PRO_5036472239" description="Bulb-type lectin domain-containing protein" evidence="3">
    <location>
        <begin position="20"/>
        <end position="203"/>
    </location>
</feature>
<feature type="domain" description="Bulb-type lectin" evidence="4">
    <location>
        <begin position="20"/>
        <end position="140"/>
    </location>
</feature>
<proteinExistence type="predicted"/>
<dbReference type="AlphaFoldDB" id="A0A8X9A0W8"/>
<evidence type="ECO:0000313" key="5">
    <source>
        <dbReference type="EMBL" id="KAG6423731.1"/>
    </source>
</evidence>
<protein>
    <recommendedName>
        <fullName evidence="4">Bulb-type lectin domain-containing protein</fullName>
    </recommendedName>
</protein>
<accession>A0A8X9A0W8</accession>
<dbReference type="InterPro" id="IPR001480">
    <property type="entry name" value="Bulb-type_lectin_dom"/>
</dbReference>
<evidence type="ECO:0000256" key="1">
    <source>
        <dbReference type="ARBA" id="ARBA00022729"/>
    </source>
</evidence>
<evidence type="ECO:0000256" key="3">
    <source>
        <dbReference type="SAM" id="SignalP"/>
    </source>
</evidence>
<dbReference type="PANTHER" id="PTHR32444:SF118">
    <property type="entry name" value="OS09G0551150 PROTEIN"/>
    <property type="match status" value="1"/>
</dbReference>
<dbReference type="SUPFAM" id="SSF51110">
    <property type="entry name" value="alpha-D-mannose-specific plant lectins"/>
    <property type="match status" value="1"/>
</dbReference>